<sequence length="358" mass="40792">MKTTVLKISLLTLSLLLALSSCRKEETELIEPPEDETLVVNSPIVNLIKQTISNDGSVDNIIDNANCFKVKLPVTVSANNIEIEVNTEMDYETIEDVFDELDDDEDTIEIVFPITIILEDYAQVSVNNYTELSSFSSNCNGENIADDDIECVDFQYPITASIFNSNNEIIDRVTFNNDESFYVFIDEIEQYDIVTIDFPIVVSLSDGATTNVENLNELEAIMETYRDSCDEDDDNNYNDDDCNECTTTQLMTYLTGCQDWIVDRLRRDDSSNTEDYYDNYVFNFYPDGTLISIFSVWTYEGTWTASGSANNIIVVIDIPTLPDCNNEWILHEIEENPGETKVDFRLGEDQIRYVNNCN</sequence>
<dbReference type="Proteomes" id="UP000321497">
    <property type="component" value="Unassembled WGS sequence"/>
</dbReference>
<keyword evidence="1" id="KW-0732">Signal</keyword>
<accession>A0A5C6Z4F5</accession>
<feature type="chain" id="PRO_5023084255" evidence="1">
    <location>
        <begin position="24"/>
        <end position="358"/>
    </location>
</feature>
<name>A0A5C6Z4F5_9FLAO</name>
<proteinExistence type="predicted"/>
<gene>
    <name evidence="2" type="ORF">ESU54_01950</name>
</gene>
<comment type="caution">
    <text evidence="2">The sequence shown here is derived from an EMBL/GenBank/DDBJ whole genome shotgun (WGS) entry which is preliminary data.</text>
</comment>
<organism evidence="2 3">
    <name type="scientific">Aequorivita antarctica</name>
    <dbReference type="NCBI Taxonomy" id="153266"/>
    <lineage>
        <taxon>Bacteria</taxon>
        <taxon>Pseudomonadati</taxon>
        <taxon>Bacteroidota</taxon>
        <taxon>Flavobacteriia</taxon>
        <taxon>Flavobacteriales</taxon>
        <taxon>Flavobacteriaceae</taxon>
        <taxon>Aequorivita</taxon>
    </lineage>
</organism>
<evidence type="ECO:0000313" key="2">
    <source>
        <dbReference type="EMBL" id="TXD74977.1"/>
    </source>
</evidence>
<dbReference type="PROSITE" id="PS51257">
    <property type="entry name" value="PROKAR_LIPOPROTEIN"/>
    <property type="match status" value="1"/>
</dbReference>
<keyword evidence="3" id="KW-1185">Reference proteome</keyword>
<reference evidence="2 3" key="1">
    <citation type="submission" date="2019-08" db="EMBL/GenBank/DDBJ databases">
        <title>Genome of Aequorivita antarctica SW49 (type strain).</title>
        <authorList>
            <person name="Bowman J.P."/>
        </authorList>
    </citation>
    <scope>NUCLEOTIDE SEQUENCE [LARGE SCALE GENOMIC DNA]</scope>
    <source>
        <strain evidence="2 3">SW49</strain>
    </source>
</reference>
<evidence type="ECO:0000256" key="1">
    <source>
        <dbReference type="SAM" id="SignalP"/>
    </source>
</evidence>
<dbReference type="RefSeq" id="WP_111843245.1">
    <property type="nucleotide sequence ID" value="NZ_UEGI01000001.1"/>
</dbReference>
<dbReference type="AlphaFoldDB" id="A0A5C6Z4F5"/>
<evidence type="ECO:0000313" key="3">
    <source>
        <dbReference type="Proteomes" id="UP000321497"/>
    </source>
</evidence>
<dbReference type="OrthoDB" id="832379at2"/>
<protein>
    <submittedName>
        <fullName evidence="2">Uncharacterized protein</fullName>
    </submittedName>
</protein>
<feature type="signal peptide" evidence="1">
    <location>
        <begin position="1"/>
        <end position="23"/>
    </location>
</feature>
<dbReference type="EMBL" id="VORT01000001">
    <property type="protein sequence ID" value="TXD74977.1"/>
    <property type="molecule type" value="Genomic_DNA"/>
</dbReference>